<dbReference type="STRING" id="768679.TTX_0229"/>
<dbReference type="Proteomes" id="UP000002654">
    <property type="component" value="Chromosome"/>
</dbReference>
<name>G4RMW4_THETK</name>
<dbReference type="GeneID" id="11263241"/>
<organism evidence="1 2">
    <name type="scientific">Thermoproteus tenax (strain ATCC 35583 / DSM 2078 / JCM 9277 / NBRC 100435 / Kra 1)</name>
    <dbReference type="NCBI Taxonomy" id="768679"/>
    <lineage>
        <taxon>Archaea</taxon>
        <taxon>Thermoproteota</taxon>
        <taxon>Thermoprotei</taxon>
        <taxon>Thermoproteales</taxon>
        <taxon>Thermoproteaceae</taxon>
        <taxon>Thermoproteus</taxon>
    </lineage>
</organism>
<protein>
    <submittedName>
        <fullName evidence="1">Uncharacterized protein</fullName>
    </submittedName>
</protein>
<dbReference type="AlphaFoldDB" id="G4RMW4"/>
<dbReference type="RefSeq" id="WP_014126165.1">
    <property type="nucleotide sequence ID" value="NC_016070.1"/>
</dbReference>
<dbReference type="OrthoDB" id="26009at2157"/>
<sequence length="385" mass="43429">MGSAEWRLRDRRLLELTARWYIKHYVEWGKAVKLLGGSEEERHTVASALLAEFVNAMTRVVKAALRDLLVYREFAVVYGDDVFGALDVGRTVAVLPAGVYASLTYLPSLKAPEYGILRRMALKVAKWGREAILDEKMRENAERLRRIAKRLPKAYGTAAVDVREAPPWLRQGWAIYKAAKALVEGEVYVGERRGVGKALKFINWRLYEMYIATLVLDALRRLGWRTVGIDAEKRAVLVERDGKTLAVYLNRALPHHSIIEEVAGDEVRGRPDLTVANADVKAVVECKYSDRPGYIARGRFQVMTYMCEYSAKIGILVYPAVSEEEAEDEEEEAAVRWANSGKPIRMRDGRAIYPLRIDPADGETADEARERHLGEVIKLLKAALA</sequence>
<dbReference type="KEGG" id="ttn:TTX_0229"/>
<gene>
    <name evidence="1" type="ordered locus">TTX_0229</name>
</gene>
<dbReference type="PATRIC" id="fig|768679.9.peg.239"/>
<dbReference type="HOGENOM" id="CLU_671964_0_0_2"/>
<keyword evidence="2" id="KW-1185">Reference proteome</keyword>
<proteinExistence type="predicted"/>
<dbReference type="PaxDb" id="768679-TTX_0229"/>
<evidence type="ECO:0000313" key="1">
    <source>
        <dbReference type="EMBL" id="CCC80908.1"/>
    </source>
</evidence>
<dbReference type="eggNOG" id="arCOG05713">
    <property type="taxonomic scope" value="Archaea"/>
</dbReference>
<evidence type="ECO:0000313" key="2">
    <source>
        <dbReference type="Proteomes" id="UP000002654"/>
    </source>
</evidence>
<dbReference type="EMBL" id="FN869859">
    <property type="protein sequence ID" value="CCC80908.1"/>
    <property type="molecule type" value="Genomic_DNA"/>
</dbReference>
<reference evidence="1 2" key="1">
    <citation type="journal article" date="2011" name="PLoS ONE">
        <title>The complete genome sequence of Thermoproteus tenax: a physiologically versatile member of the Crenarchaeota.</title>
        <authorList>
            <person name="Siebers B."/>
            <person name="Zaparty M."/>
            <person name="Raddatz G."/>
            <person name="Tjaden B."/>
            <person name="Albers S.V."/>
            <person name="Bell S.D."/>
            <person name="Blombach F."/>
            <person name="Kletzin A."/>
            <person name="Kyrpides N."/>
            <person name="Lanz C."/>
            <person name="Plagens A."/>
            <person name="Rampp M."/>
            <person name="Rosinus A."/>
            <person name="von Jan M."/>
            <person name="Makarova K.S."/>
            <person name="Klenk H.P."/>
            <person name="Schuster S.C."/>
            <person name="Hensel R."/>
        </authorList>
    </citation>
    <scope>NUCLEOTIDE SEQUENCE [LARGE SCALE GENOMIC DNA]</scope>
    <source>
        <strain evidence="2">ATCC 35583 / DSM 2078 / JCM 9277 / NBRC 100435 / Kra 1</strain>
    </source>
</reference>
<accession>G4RMW4</accession>